<accession>A0A899FYF6</accession>
<evidence type="ECO:0000313" key="5">
    <source>
        <dbReference type="EMBL" id="QSL64309.1"/>
    </source>
</evidence>
<proteinExistence type="inferred from homology"/>
<keyword evidence="6" id="KW-1185">Reference proteome</keyword>
<dbReference type="GO" id="GO:0006400">
    <property type="term" value="P:tRNA modification"/>
    <property type="evidence" value="ECO:0007669"/>
    <property type="project" value="UniProtKB-ARBA"/>
</dbReference>
<sequence length="265" mass="29941">MPLVVFTGYPSSGKTQRALELKKELCNRIELYEGNPPFEVILINDESLGIKKDAYGNVAKEKAARATMYSAVGRALNKNTIVLCDGMNYIKGYRYQLYCEAKNSGTSYCVIHCGTPIDICREWNYARESLGYPQDVFEELIIRYEEPNSLAKWDSPLFTVIYSDSSSPVDSIWKILSSTKNIKPNASTLVKPLPSSDYLFELNKITQEIINTIIENQKIDGSESEIKIDSINQSIILPSNVTLIQTSSKSKIYEIFIEFLNSQLK</sequence>
<organism evidence="5 6">
    <name type="scientific">Pneumocystis wakefieldiae</name>
    <dbReference type="NCBI Taxonomy" id="38082"/>
    <lineage>
        <taxon>Eukaryota</taxon>
        <taxon>Fungi</taxon>
        <taxon>Dikarya</taxon>
        <taxon>Ascomycota</taxon>
        <taxon>Taphrinomycotina</taxon>
        <taxon>Pneumocystomycetes</taxon>
        <taxon>Pneumocystaceae</taxon>
        <taxon>Pneumocystis</taxon>
    </lineage>
</organism>
<comment type="subunit">
    <text evidence="4">Interacts with the elongator complex.</text>
</comment>
<evidence type="ECO:0000256" key="4">
    <source>
        <dbReference type="ARBA" id="ARBA00063730"/>
    </source>
</evidence>
<name>A0A899FYF6_9ASCO</name>
<comment type="similarity">
    <text evidence="3">Belongs to the KTI12 family.</text>
</comment>
<dbReference type="Proteomes" id="UP000663699">
    <property type="component" value="Chromosome 2"/>
</dbReference>
<dbReference type="EMBL" id="CP054533">
    <property type="protein sequence ID" value="QSL64309.1"/>
    <property type="molecule type" value="Genomic_DNA"/>
</dbReference>
<gene>
    <name evidence="5" type="ORF">MERGE_001609</name>
</gene>
<evidence type="ECO:0000256" key="1">
    <source>
        <dbReference type="ARBA" id="ARBA00022741"/>
    </source>
</evidence>
<dbReference type="Pfam" id="PF08433">
    <property type="entry name" value="KTI12"/>
    <property type="match status" value="1"/>
</dbReference>
<keyword evidence="1" id="KW-0547">Nucleotide-binding</keyword>
<evidence type="ECO:0000256" key="2">
    <source>
        <dbReference type="ARBA" id="ARBA00022840"/>
    </source>
</evidence>
<evidence type="ECO:0000256" key="3">
    <source>
        <dbReference type="ARBA" id="ARBA00025768"/>
    </source>
</evidence>
<dbReference type="Gene3D" id="3.40.50.300">
    <property type="entry name" value="P-loop containing nucleotide triphosphate hydrolases"/>
    <property type="match status" value="1"/>
</dbReference>
<dbReference type="PANTHER" id="PTHR12435">
    <property type="match status" value="1"/>
</dbReference>
<dbReference type="SUPFAM" id="SSF52540">
    <property type="entry name" value="P-loop containing nucleoside triphosphate hydrolases"/>
    <property type="match status" value="1"/>
</dbReference>
<dbReference type="AlphaFoldDB" id="A0A899FYF6"/>
<dbReference type="FunFam" id="3.40.50.300:FF:000827">
    <property type="entry name" value="KTI12 chromatin-associated homolog"/>
    <property type="match status" value="1"/>
</dbReference>
<dbReference type="GO" id="GO:0006357">
    <property type="term" value="P:regulation of transcription by RNA polymerase II"/>
    <property type="evidence" value="ECO:0007669"/>
    <property type="project" value="UniProtKB-ARBA"/>
</dbReference>
<evidence type="ECO:0000313" key="6">
    <source>
        <dbReference type="Proteomes" id="UP000663699"/>
    </source>
</evidence>
<dbReference type="GO" id="GO:0005524">
    <property type="term" value="F:ATP binding"/>
    <property type="evidence" value="ECO:0007669"/>
    <property type="project" value="UniProtKB-KW"/>
</dbReference>
<protein>
    <recommendedName>
        <fullName evidence="7">Chromatin associated protein KTI12</fullName>
    </recommendedName>
</protein>
<evidence type="ECO:0008006" key="7">
    <source>
        <dbReference type="Google" id="ProtNLM"/>
    </source>
</evidence>
<dbReference type="OrthoDB" id="9972657at2759"/>
<dbReference type="InterPro" id="IPR027417">
    <property type="entry name" value="P-loop_NTPase"/>
</dbReference>
<reference evidence="5" key="1">
    <citation type="submission" date="2020-06" db="EMBL/GenBank/DDBJ databases">
        <title>Genomes of multiple members of Pneumocystis genus reveal paths to human pathogen Pneumocystis jirovecii.</title>
        <authorList>
            <person name="Cisse O.H."/>
            <person name="Ma L."/>
            <person name="Dekker J."/>
            <person name="Khil P."/>
            <person name="Jo J."/>
            <person name="Brenchley J."/>
            <person name="Blair R."/>
            <person name="Pahar B."/>
            <person name="Chabe M."/>
            <person name="Van Rompay K.A."/>
            <person name="Keesler R."/>
            <person name="Sukura A."/>
            <person name="Hirsch V."/>
            <person name="Kutty G."/>
            <person name="Liu Y."/>
            <person name="Peng L."/>
            <person name="Chen J."/>
            <person name="Song J."/>
            <person name="Weissenbacher-Lang C."/>
            <person name="Xu J."/>
            <person name="Upham N.S."/>
            <person name="Stajich J.E."/>
            <person name="Cuomo C.A."/>
            <person name="Cushion M.T."/>
            <person name="Kovacs J.A."/>
        </authorList>
    </citation>
    <scope>NUCLEOTIDE SEQUENCE</scope>
    <source>
        <strain evidence="5">2A</strain>
    </source>
</reference>
<dbReference type="InterPro" id="IPR013641">
    <property type="entry name" value="KTI12/PSTK"/>
</dbReference>
<keyword evidence="2" id="KW-0067">ATP-binding</keyword>